<dbReference type="EMBL" id="JAYMYQ010000004">
    <property type="protein sequence ID" value="KAK7338913.1"/>
    <property type="molecule type" value="Genomic_DNA"/>
</dbReference>
<dbReference type="AlphaFoldDB" id="A0AAN9QPQ6"/>
<keyword evidence="2" id="KW-1185">Reference proteome</keyword>
<evidence type="ECO:0000313" key="2">
    <source>
        <dbReference type="Proteomes" id="UP001367508"/>
    </source>
</evidence>
<reference evidence="1 2" key="1">
    <citation type="submission" date="2024-01" db="EMBL/GenBank/DDBJ databases">
        <title>The genomes of 5 underutilized Papilionoideae crops provide insights into root nodulation and disease resistanc.</title>
        <authorList>
            <person name="Jiang F."/>
        </authorList>
    </citation>
    <scope>NUCLEOTIDE SEQUENCE [LARGE SCALE GENOMIC DNA]</scope>
    <source>
        <strain evidence="1">LVBAO_FW01</strain>
        <tissue evidence="1">Leaves</tissue>
    </source>
</reference>
<gene>
    <name evidence="1" type="ORF">VNO77_19547</name>
</gene>
<comment type="caution">
    <text evidence="1">The sequence shown here is derived from an EMBL/GenBank/DDBJ whole genome shotgun (WGS) entry which is preliminary data.</text>
</comment>
<protein>
    <submittedName>
        <fullName evidence="1">Uncharacterized protein</fullName>
    </submittedName>
</protein>
<evidence type="ECO:0000313" key="1">
    <source>
        <dbReference type="EMBL" id="KAK7338913.1"/>
    </source>
</evidence>
<name>A0AAN9QPQ6_CANGL</name>
<organism evidence="1 2">
    <name type="scientific">Canavalia gladiata</name>
    <name type="common">Sword bean</name>
    <name type="synonym">Dolichos gladiatus</name>
    <dbReference type="NCBI Taxonomy" id="3824"/>
    <lineage>
        <taxon>Eukaryota</taxon>
        <taxon>Viridiplantae</taxon>
        <taxon>Streptophyta</taxon>
        <taxon>Embryophyta</taxon>
        <taxon>Tracheophyta</taxon>
        <taxon>Spermatophyta</taxon>
        <taxon>Magnoliopsida</taxon>
        <taxon>eudicotyledons</taxon>
        <taxon>Gunneridae</taxon>
        <taxon>Pentapetalae</taxon>
        <taxon>rosids</taxon>
        <taxon>fabids</taxon>
        <taxon>Fabales</taxon>
        <taxon>Fabaceae</taxon>
        <taxon>Papilionoideae</taxon>
        <taxon>50 kb inversion clade</taxon>
        <taxon>NPAAA clade</taxon>
        <taxon>indigoferoid/millettioid clade</taxon>
        <taxon>Phaseoleae</taxon>
        <taxon>Canavalia</taxon>
    </lineage>
</organism>
<dbReference type="Proteomes" id="UP001367508">
    <property type="component" value="Unassembled WGS sequence"/>
</dbReference>
<proteinExistence type="predicted"/>
<sequence length="109" mass="11755">MWCIPQPWRVHSGACGLPGGEASVSPILLSHSGSWSLLVDNMPMQNTALRGASAIDTVHIFLYGENHLLNVDKANTLQGSKAKASNDMSKEQSCPLIDRAVLEIVIVML</sequence>
<accession>A0AAN9QPQ6</accession>